<dbReference type="GO" id="GO:0008270">
    <property type="term" value="F:zinc ion binding"/>
    <property type="evidence" value="ECO:0007669"/>
    <property type="project" value="UniProtKB-KW"/>
</dbReference>
<keyword evidence="6" id="KW-0804">Transcription</keyword>
<dbReference type="InterPro" id="IPR036236">
    <property type="entry name" value="Znf_C2H2_sf"/>
</dbReference>
<dbReference type="InterPro" id="IPR051061">
    <property type="entry name" value="Zinc_finger_trans_reg"/>
</dbReference>
<accession>A0A7R9MRA4</accession>
<evidence type="ECO:0000256" key="2">
    <source>
        <dbReference type="ARBA" id="ARBA00022723"/>
    </source>
</evidence>
<dbReference type="Gene3D" id="3.30.160.60">
    <property type="entry name" value="Classic Zinc Finger"/>
    <property type="match status" value="1"/>
</dbReference>
<feature type="compositionally biased region" description="Basic and acidic residues" evidence="9">
    <location>
        <begin position="14"/>
        <end position="24"/>
    </location>
</feature>
<dbReference type="AlphaFoldDB" id="A0A7R9MRA4"/>
<keyword evidence="4" id="KW-0862">Zinc</keyword>
<feature type="domain" description="C2H2-type" evidence="10">
    <location>
        <begin position="107"/>
        <end position="136"/>
    </location>
</feature>
<dbReference type="SMART" id="SM00355">
    <property type="entry name" value="ZnF_C2H2"/>
    <property type="match status" value="4"/>
</dbReference>
<evidence type="ECO:0000256" key="5">
    <source>
        <dbReference type="ARBA" id="ARBA00023015"/>
    </source>
</evidence>
<feature type="domain" description="C2H2-type" evidence="10">
    <location>
        <begin position="166"/>
        <end position="196"/>
    </location>
</feature>
<gene>
    <name evidence="11" type="ORF">ONB1V03_LOCUS20370</name>
</gene>
<evidence type="ECO:0000256" key="6">
    <source>
        <dbReference type="ARBA" id="ARBA00023163"/>
    </source>
</evidence>
<dbReference type="Pfam" id="PF00096">
    <property type="entry name" value="zf-C2H2"/>
    <property type="match status" value="2"/>
</dbReference>
<dbReference type="Proteomes" id="UP000728032">
    <property type="component" value="Unassembled WGS sequence"/>
</dbReference>
<evidence type="ECO:0000256" key="8">
    <source>
        <dbReference type="PROSITE-ProRule" id="PRU00042"/>
    </source>
</evidence>
<evidence type="ECO:0000256" key="4">
    <source>
        <dbReference type="ARBA" id="ARBA00022833"/>
    </source>
</evidence>
<dbReference type="EMBL" id="CAJPVJ010034578">
    <property type="protein sequence ID" value="CAG2180949.1"/>
    <property type="molecule type" value="Genomic_DNA"/>
</dbReference>
<dbReference type="OrthoDB" id="427030at2759"/>
<dbReference type="EMBL" id="OC949403">
    <property type="protein sequence ID" value="CAD7663812.1"/>
    <property type="molecule type" value="Genomic_DNA"/>
</dbReference>
<evidence type="ECO:0000256" key="1">
    <source>
        <dbReference type="ARBA" id="ARBA00004123"/>
    </source>
</evidence>
<sequence>MNDTNEEIIVATDDNTRDGSESETKTKANVVLFNKTTGSTKQVVKSDNKIVVKSVKLFVCQSKGCEKHFFNKRWFEAHMKTHSSEAINGSDKSRKQLLEAIQRQKRFKCNVKDCGKQFAYKVELNNHSRTHISKTIRCLDTNCEFVTEDKTQLIEHMDHMHSITLTICDFESCGELFTNKELFTSHVKQCHKTDTEMAATSTT</sequence>
<reference evidence="11" key="1">
    <citation type="submission" date="2020-11" db="EMBL/GenBank/DDBJ databases">
        <authorList>
            <person name="Tran Van P."/>
        </authorList>
    </citation>
    <scope>NUCLEOTIDE SEQUENCE</scope>
</reference>
<dbReference type="GO" id="GO:0005634">
    <property type="term" value="C:nucleus"/>
    <property type="evidence" value="ECO:0007669"/>
    <property type="project" value="UniProtKB-SubCell"/>
</dbReference>
<dbReference type="PROSITE" id="PS50157">
    <property type="entry name" value="ZINC_FINGER_C2H2_2"/>
    <property type="match status" value="3"/>
</dbReference>
<comment type="subcellular location">
    <subcellularLocation>
        <location evidence="1">Nucleus</location>
    </subcellularLocation>
</comment>
<proteinExistence type="predicted"/>
<dbReference type="SUPFAM" id="SSF57667">
    <property type="entry name" value="beta-beta-alpha zinc fingers"/>
    <property type="match status" value="1"/>
</dbReference>
<feature type="non-terminal residue" evidence="11">
    <location>
        <position position="1"/>
    </location>
</feature>
<keyword evidence="3 8" id="KW-0863">Zinc-finger</keyword>
<dbReference type="GO" id="GO:0006357">
    <property type="term" value="P:regulation of transcription by RNA polymerase II"/>
    <property type="evidence" value="ECO:0007669"/>
    <property type="project" value="TreeGrafter"/>
</dbReference>
<keyword evidence="2" id="KW-0479">Metal-binding</keyword>
<evidence type="ECO:0000256" key="3">
    <source>
        <dbReference type="ARBA" id="ARBA00022771"/>
    </source>
</evidence>
<feature type="region of interest" description="Disordered" evidence="9">
    <location>
        <begin position="1"/>
        <end position="24"/>
    </location>
</feature>
<dbReference type="PROSITE" id="PS00028">
    <property type="entry name" value="ZINC_FINGER_C2H2_1"/>
    <property type="match status" value="3"/>
</dbReference>
<evidence type="ECO:0000313" key="11">
    <source>
        <dbReference type="EMBL" id="CAD7663812.1"/>
    </source>
</evidence>
<evidence type="ECO:0000313" key="12">
    <source>
        <dbReference type="Proteomes" id="UP000728032"/>
    </source>
</evidence>
<keyword evidence="12" id="KW-1185">Reference proteome</keyword>
<organism evidence="11">
    <name type="scientific">Oppiella nova</name>
    <dbReference type="NCBI Taxonomy" id="334625"/>
    <lineage>
        <taxon>Eukaryota</taxon>
        <taxon>Metazoa</taxon>
        <taxon>Ecdysozoa</taxon>
        <taxon>Arthropoda</taxon>
        <taxon>Chelicerata</taxon>
        <taxon>Arachnida</taxon>
        <taxon>Acari</taxon>
        <taxon>Acariformes</taxon>
        <taxon>Sarcoptiformes</taxon>
        <taxon>Oribatida</taxon>
        <taxon>Brachypylina</taxon>
        <taxon>Oppioidea</taxon>
        <taxon>Oppiidae</taxon>
        <taxon>Oppiella</taxon>
    </lineage>
</organism>
<feature type="domain" description="C2H2-type" evidence="10">
    <location>
        <begin position="58"/>
        <end position="87"/>
    </location>
</feature>
<dbReference type="InterPro" id="IPR013087">
    <property type="entry name" value="Znf_C2H2_type"/>
</dbReference>
<evidence type="ECO:0000259" key="10">
    <source>
        <dbReference type="PROSITE" id="PS50157"/>
    </source>
</evidence>
<dbReference type="PANTHER" id="PTHR46179:SF13">
    <property type="entry name" value="C2H2-TYPE DOMAIN-CONTAINING PROTEIN"/>
    <property type="match status" value="1"/>
</dbReference>
<keyword evidence="5" id="KW-0805">Transcription regulation</keyword>
<keyword evidence="7" id="KW-0539">Nucleus</keyword>
<evidence type="ECO:0000256" key="9">
    <source>
        <dbReference type="SAM" id="MobiDB-lite"/>
    </source>
</evidence>
<protein>
    <recommendedName>
        <fullName evidence="10">C2H2-type domain-containing protein</fullName>
    </recommendedName>
</protein>
<evidence type="ECO:0000256" key="7">
    <source>
        <dbReference type="ARBA" id="ARBA00023242"/>
    </source>
</evidence>
<dbReference type="PANTHER" id="PTHR46179">
    <property type="entry name" value="ZINC FINGER PROTEIN"/>
    <property type="match status" value="1"/>
</dbReference>
<name>A0A7R9MRA4_9ACAR</name>